<protein>
    <submittedName>
        <fullName evidence="2">Uncharacterized protein</fullName>
    </submittedName>
</protein>
<reference evidence="3" key="1">
    <citation type="submission" date="2016-10" db="EMBL/GenBank/DDBJ databases">
        <authorList>
            <person name="Varghese N."/>
            <person name="Submissions S."/>
        </authorList>
    </citation>
    <scope>NUCLEOTIDE SEQUENCE [LARGE SCALE GENOMIC DNA]</scope>
    <source>
        <strain evidence="3">DSM 45460</strain>
    </source>
</reference>
<proteinExistence type="predicted"/>
<dbReference type="Proteomes" id="UP000199213">
    <property type="component" value="Unassembled WGS sequence"/>
</dbReference>
<gene>
    <name evidence="2" type="ORF">SAMN04487820_110273</name>
</gene>
<evidence type="ECO:0000313" key="3">
    <source>
        <dbReference type="Proteomes" id="UP000199213"/>
    </source>
</evidence>
<dbReference type="EMBL" id="FNFM01000010">
    <property type="protein sequence ID" value="SDK66833.1"/>
    <property type="molecule type" value="Genomic_DNA"/>
</dbReference>
<feature type="compositionally biased region" description="Acidic residues" evidence="1">
    <location>
        <begin position="23"/>
        <end position="33"/>
    </location>
</feature>
<evidence type="ECO:0000256" key="1">
    <source>
        <dbReference type="SAM" id="MobiDB-lite"/>
    </source>
</evidence>
<dbReference type="AlphaFoldDB" id="A0A1G9DSJ1"/>
<evidence type="ECO:0000313" key="2">
    <source>
        <dbReference type="EMBL" id="SDK66833.1"/>
    </source>
</evidence>
<dbReference type="RefSeq" id="WP_218120224.1">
    <property type="nucleotide sequence ID" value="NZ_FNFM01000010.1"/>
</dbReference>
<name>A0A1G9DSJ1_ACTMZ</name>
<feature type="region of interest" description="Disordered" evidence="1">
    <location>
        <begin position="21"/>
        <end position="60"/>
    </location>
</feature>
<keyword evidence="3" id="KW-1185">Reference proteome</keyword>
<feature type="non-terminal residue" evidence="2">
    <location>
        <position position="95"/>
    </location>
</feature>
<sequence>MVSYFGDIFVYPYSMDYGFSPDLPEEVDTDAEEDGTHVSDQHPTSNSARDERGLESFDQGQAFDVGKLTQGIAQPAISETMRNALATIDTSPLAA</sequence>
<accession>A0A1G9DSJ1</accession>
<organism evidence="2 3">
    <name type="scientific">Actinopolyspora mzabensis</name>
    <dbReference type="NCBI Taxonomy" id="995066"/>
    <lineage>
        <taxon>Bacteria</taxon>
        <taxon>Bacillati</taxon>
        <taxon>Actinomycetota</taxon>
        <taxon>Actinomycetes</taxon>
        <taxon>Actinopolysporales</taxon>
        <taxon>Actinopolysporaceae</taxon>
        <taxon>Actinopolyspora</taxon>
    </lineage>
</organism>